<accession>A0A0B7BA48</accession>
<keyword evidence="5" id="KW-0175">Coiled coil</keyword>
<dbReference type="PROSITE" id="PS50119">
    <property type="entry name" value="ZF_BBOX"/>
    <property type="match status" value="1"/>
</dbReference>
<evidence type="ECO:0000259" key="7">
    <source>
        <dbReference type="PROSITE" id="PS50119"/>
    </source>
</evidence>
<dbReference type="Gene3D" id="3.30.160.60">
    <property type="entry name" value="Classic Zinc Finger"/>
    <property type="match status" value="1"/>
</dbReference>
<evidence type="ECO:0000313" key="8">
    <source>
        <dbReference type="EMBL" id="CEK88925.1"/>
    </source>
</evidence>
<protein>
    <recommendedName>
        <fullName evidence="9">RING-type domain-containing protein</fullName>
    </recommendedName>
</protein>
<keyword evidence="3" id="KW-0862">Zinc</keyword>
<dbReference type="PANTHER" id="PTHR25462:SF299">
    <property type="entry name" value="E3 UBIQUITIN-PROTEIN LIGASE TRIM56"/>
    <property type="match status" value="1"/>
</dbReference>
<evidence type="ECO:0000256" key="3">
    <source>
        <dbReference type="ARBA" id="ARBA00022833"/>
    </source>
</evidence>
<dbReference type="PROSITE" id="PS50089">
    <property type="entry name" value="ZF_RING_2"/>
    <property type="match status" value="1"/>
</dbReference>
<dbReference type="GO" id="GO:0005654">
    <property type="term" value="C:nucleoplasm"/>
    <property type="evidence" value="ECO:0007669"/>
    <property type="project" value="TreeGrafter"/>
</dbReference>
<dbReference type="GO" id="GO:0008270">
    <property type="term" value="F:zinc ion binding"/>
    <property type="evidence" value="ECO:0007669"/>
    <property type="project" value="UniProtKB-KW"/>
</dbReference>
<dbReference type="InterPro" id="IPR027370">
    <property type="entry name" value="Znf-RING_euk"/>
</dbReference>
<name>A0A0B7BA48_9EUPU</name>
<evidence type="ECO:0000256" key="5">
    <source>
        <dbReference type="SAM" id="Coils"/>
    </source>
</evidence>
<dbReference type="InterPro" id="IPR001841">
    <property type="entry name" value="Znf_RING"/>
</dbReference>
<dbReference type="Pfam" id="PF00643">
    <property type="entry name" value="zf-B_box"/>
    <property type="match status" value="1"/>
</dbReference>
<dbReference type="GO" id="GO:0061630">
    <property type="term" value="F:ubiquitin protein ligase activity"/>
    <property type="evidence" value="ECO:0007669"/>
    <property type="project" value="TreeGrafter"/>
</dbReference>
<evidence type="ECO:0000256" key="1">
    <source>
        <dbReference type="ARBA" id="ARBA00022723"/>
    </source>
</evidence>
<dbReference type="GO" id="GO:0060340">
    <property type="term" value="P:positive regulation of type I interferon-mediated signaling pathway"/>
    <property type="evidence" value="ECO:0007669"/>
    <property type="project" value="TreeGrafter"/>
</dbReference>
<dbReference type="GO" id="GO:0045087">
    <property type="term" value="P:innate immune response"/>
    <property type="evidence" value="ECO:0007669"/>
    <property type="project" value="TreeGrafter"/>
</dbReference>
<proteinExistence type="predicted"/>
<dbReference type="InterPro" id="IPR013083">
    <property type="entry name" value="Znf_RING/FYVE/PHD"/>
</dbReference>
<dbReference type="Gene3D" id="3.30.40.10">
    <property type="entry name" value="Zinc/RING finger domain, C3HC4 (zinc finger)"/>
    <property type="match status" value="1"/>
</dbReference>
<evidence type="ECO:0000256" key="2">
    <source>
        <dbReference type="ARBA" id="ARBA00022771"/>
    </source>
</evidence>
<evidence type="ECO:0000256" key="4">
    <source>
        <dbReference type="PROSITE-ProRule" id="PRU00024"/>
    </source>
</evidence>
<keyword evidence="1" id="KW-0479">Metal-binding</keyword>
<evidence type="ECO:0000259" key="6">
    <source>
        <dbReference type="PROSITE" id="PS50089"/>
    </source>
</evidence>
<evidence type="ECO:0008006" key="9">
    <source>
        <dbReference type="Google" id="ProtNLM"/>
    </source>
</evidence>
<feature type="coiled-coil region" evidence="5">
    <location>
        <begin position="286"/>
        <end position="313"/>
    </location>
</feature>
<dbReference type="PANTHER" id="PTHR25462">
    <property type="entry name" value="BONUS, ISOFORM C-RELATED"/>
    <property type="match status" value="1"/>
</dbReference>
<dbReference type="SMART" id="SM00184">
    <property type="entry name" value="RING"/>
    <property type="match status" value="1"/>
</dbReference>
<dbReference type="InterPro" id="IPR047153">
    <property type="entry name" value="TRIM45/56/19-like"/>
</dbReference>
<reference evidence="8" key="1">
    <citation type="submission" date="2014-12" db="EMBL/GenBank/DDBJ databases">
        <title>Insight into the proteome of Arion vulgaris.</title>
        <authorList>
            <person name="Aradska J."/>
            <person name="Bulat T."/>
            <person name="Smidak R."/>
            <person name="Sarate P."/>
            <person name="Gangsoo J."/>
            <person name="Sialana F."/>
            <person name="Bilban M."/>
            <person name="Lubec G."/>
        </authorList>
    </citation>
    <scope>NUCLEOTIDE SEQUENCE</scope>
    <source>
        <tissue evidence="8">Skin</tissue>
    </source>
</reference>
<dbReference type="InterPro" id="IPR017907">
    <property type="entry name" value="Znf_RING_CS"/>
</dbReference>
<feature type="domain" description="B box-type" evidence="7">
    <location>
        <begin position="155"/>
        <end position="199"/>
    </location>
</feature>
<gene>
    <name evidence="8" type="primary">ORF167894</name>
</gene>
<dbReference type="InterPro" id="IPR000315">
    <property type="entry name" value="Znf_B-box"/>
</dbReference>
<organism evidence="8">
    <name type="scientific">Arion vulgaris</name>
    <dbReference type="NCBI Taxonomy" id="1028688"/>
    <lineage>
        <taxon>Eukaryota</taxon>
        <taxon>Metazoa</taxon>
        <taxon>Spiralia</taxon>
        <taxon>Lophotrochozoa</taxon>
        <taxon>Mollusca</taxon>
        <taxon>Gastropoda</taxon>
        <taxon>Heterobranchia</taxon>
        <taxon>Euthyneura</taxon>
        <taxon>Panpulmonata</taxon>
        <taxon>Eupulmonata</taxon>
        <taxon>Stylommatophora</taxon>
        <taxon>Helicina</taxon>
        <taxon>Arionoidea</taxon>
        <taxon>Arionidae</taxon>
        <taxon>Arion</taxon>
    </lineage>
</organism>
<dbReference type="SUPFAM" id="SSF57850">
    <property type="entry name" value="RING/U-box"/>
    <property type="match status" value="1"/>
</dbReference>
<sequence length="390" mass="44721">MAKASQFEADAFVGTKPDMAPSQANLTLSEDIRGSNLSLSKRSMVFDEDRFEDRFLKCSVCKDRFSYGSLPRMLPCHHSFCQVCITHLYELAKEPHNAFPASIRTLPHSAPVGSVYIGCPVCKSNFIVTEQSIKKLPTDHRIVQLMDFVHHTDHYTVTLCSKHNLQPLNFFCELCIRPVCRDCTVLDHKETDGHIVMDLEDAMAKYTPILDISIIEMEAESMCLEEKIVALESVINNIEKVKVDLLSQVRLCMSKLRDLLTEREKSLIARVHQETGMERGKLVEKSQHLNDRRKALMEKANKLRKAKENSLVEEMFRIHKEIRECRAEPRMRVREVDDGLMTTFLLNTRDEAMMASRINNFCDITSKVETTSSRIKPKGKTSLYRSASFR</sequence>
<dbReference type="AlphaFoldDB" id="A0A0B7BA48"/>
<dbReference type="PROSITE" id="PS00518">
    <property type="entry name" value="ZF_RING_1"/>
    <property type="match status" value="1"/>
</dbReference>
<dbReference type="Pfam" id="PF13445">
    <property type="entry name" value="zf-RING_UBOX"/>
    <property type="match status" value="1"/>
</dbReference>
<keyword evidence="2 4" id="KW-0863">Zinc-finger</keyword>
<dbReference type="SUPFAM" id="SSF57845">
    <property type="entry name" value="B-box zinc-binding domain"/>
    <property type="match status" value="1"/>
</dbReference>
<dbReference type="EMBL" id="HACG01042060">
    <property type="protein sequence ID" value="CEK88925.1"/>
    <property type="molecule type" value="Transcribed_RNA"/>
</dbReference>
<feature type="domain" description="RING-type" evidence="6">
    <location>
        <begin position="58"/>
        <end position="123"/>
    </location>
</feature>